<dbReference type="AlphaFoldDB" id="A0A6G0T4S3"/>
<proteinExistence type="predicted"/>
<keyword evidence="1" id="KW-1133">Transmembrane helix</keyword>
<comment type="caution">
    <text evidence="2">The sequence shown here is derived from an EMBL/GenBank/DDBJ whole genome shotgun (WGS) entry which is preliminary data.</text>
</comment>
<feature type="transmembrane region" description="Helical" evidence="1">
    <location>
        <begin position="143"/>
        <end position="162"/>
    </location>
</feature>
<name>A0A6G0T4S3_APHGL</name>
<gene>
    <name evidence="2" type="ORF">AGLY_013986</name>
</gene>
<protein>
    <recommendedName>
        <fullName evidence="4">Transmembrane protein</fullName>
    </recommendedName>
</protein>
<keyword evidence="3" id="KW-1185">Reference proteome</keyword>
<evidence type="ECO:0008006" key="4">
    <source>
        <dbReference type="Google" id="ProtNLM"/>
    </source>
</evidence>
<keyword evidence="1" id="KW-0812">Transmembrane</keyword>
<dbReference type="OrthoDB" id="10525169at2759"/>
<sequence length="222" mass="26891">MYSYNFLITIRITYQELCIQFSKQFIRNLVLNFQVFLVIQNFFTDTSKKKFAQKSKISVFLNYNHIKNRFSRKLVLRKNSRFTVIFLLFFSIFLKTVGKCLLFTSIMHKRYSLFHRKPPPKFEIEALFRLVILYTDTKKKTHIILVTIFFLSVYSTIFYEICQNRENLQLILKLKNHKICCRNDNDLKYLLLLKKLKFVDKIFLAQSKYLKILYKAPHMLFL</sequence>
<organism evidence="2 3">
    <name type="scientific">Aphis glycines</name>
    <name type="common">Soybean aphid</name>
    <dbReference type="NCBI Taxonomy" id="307491"/>
    <lineage>
        <taxon>Eukaryota</taxon>
        <taxon>Metazoa</taxon>
        <taxon>Ecdysozoa</taxon>
        <taxon>Arthropoda</taxon>
        <taxon>Hexapoda</taxon>
        <taxon>Insecta</taxon>
        <taxon>Pterygota</taxon>
        <taxon>Neoptera</taxon>
        <taxon>Paraneoptera</taxon>
        <taxon>Hemiptera</taxon>
        <taxon>Sternorrhyncha</taxon>
        <taxon>Aphidomorpha</taxon>
        <taxon>Aphidoidea</taxon>
        <taxon>Aphididae</taxon>
        <taxon>Aphidini</taxon>
        <taxon>Aphis</taxon>
        <taxon>Aphis</taxon>
    </lineage>
</organism>
<dbReference type="Proteomes" id="UP000475862">
    <property type="component" value="Unassembled WGS sequence"/>
</dbReference>
<reference evidence="2 3" key="1">
    <citation type="submission" date="2019-08" db="EMBL/GenBank/DDBJ databases">
        <title>The genome of the soybean aphid Biotype 1, its phylome, world population structure and adaptation to the North American continent.</title>
        <authorList>
            <person name="Giordano R."/>
            <person name="Donthu R.K."/>
            <person name="Hernandez A.G."/>
            <person name="Wright C.L."/>
            <person name="Zimin A.V."/>
        </authorList>
    </citation>
    <scope>NUCLEOTIDE SEQUENCE [LARGE SCALE GENOMIC DNA]</scope>
    <source>
        <tissue evidence="2">Whole aphids</tissue>
    </source>
</reference>
<feature type="transmembrane region" description="Helical" evidence="1">
    <location>
        <begin position="82"/>
        <end position="107"/>
    </location>
</feature>
<evidence type="ECO:0000256" key="1">
    <source>
        <dbReference type="SAM" id="Phobius"/>
    </source>
</evidence>
<accession>A0A6G0T4S3</accession>
<dbReference type="EMBL" id="VYZN01000057">
    <property type="protein sequence ID" value="KAE9525937.1"/>
    <property type="molecule type" value="Genomic_DNA"/>
</dbReference>
<keyword evidence="1" id="KW-0472">Membrane</keyword>
<evidence type="ECO:0000313" key="2">
    <source>
        <dbReference type="EMBL" id="KAE9525937.1"/>
    </source>
</evidence>
<evidence type="ECO:0000313" key="3">
    <source>
        <dbReference type="Proteomes" id="UP000475862"/>
    </source>
</evidence>